<feature type="domain" description="Reverse transcriptase Ty1/copia-type" evidence="1">
    <location>
        <begin position="32"/>
        <end position="138"/>
    </location>
</feature>
<evidence type="ECO:0000259" key="1">
    <source>
        <dbReference type="Pfam" id="PF07727"/>
    </source>
</evidence>
<dbReference type="InterPro" id="IPR013103">
    <property type="entry name" value="RVT_2"/>
</dbReference>
<name>A0A9Q3H5D8_9BASI</name>
<dbReference type="EMBL" id="AVOT02010630">
    <property type="protein sequence ID" value="MBW0490539.1"/>
    <property type="molecule type" value="Genomic_DNA"/>
</dbReference>
<protein>
    <recommendedName>
        <fullName evidence="1">Reverse transcriptase Ty1/copia-type domain-containing protein</fullName>
    </recommendedName>
</protein>
<dbReference type="OrthoDB" id="3054497at2759"/>
<reference evidence="2" key="1">
    <citation type="submission" date="2021-03" db="EMBL/GenBank/DDBJ databases">
        <title>Draft genome sequence of rust myrtle Austropuccinia psidii MF-1, a brazilian biotype.</title>
        <authorList>
            <person name="Quecine M.C."/>
            <person name="Pachon D.M.R."/>
            <person name="Bonatelli M.L."/>
            <person name="Correr F.H."/>
            <person name="Franceschini L.M."/>
            <person name="Leite T.F."/>
            <person name="Margarido G.R.A."/>
            <person name="Almeida C.A."/>
            <person name="Ferrarezi J.A."/>
            <person name="Labate C.A."/>
        </authorList>
    </citation>
    <scope>NUCLEOTIDE SEQUENCE</scope>
    <source>
        <strain evidence="2">MF-1</strain>
    </source>
</reference>
<accession>A0A9Q3H5D8</accession>
<gene>
    <name evidence="2" type="ORF">O181_030254</name>
</gene>
<evidence type="ECO:0000313" key="3">
    <source>
        <dbReference type="Proteomes" id="UP000765509"/>
    </source>
</evidence>
<sequence length="139" mass="16197">MSLEDSDHWKQAISHELSNMDIHKVCPPISDNTEIKTLTTTWVFKKKTNKNGNLTKYKARLCVRGSNQREEINYDEVFSPTGHLTFPRLLLTLFHLHQFKIEQMDICCAFLNGIPDKPLYIYFPEGNKTQNSNILKLKK</sequence>
<organism evidence="2 3">
    <name type="scientific">Austropuccinia psidii MF-1</name>
    <dbReference type="NCBI Taxonomy" id="1389203"/>
    <lineage>
        <taxon>Eukaryota</taxon>
        <taxon>Fungi</taxon>
        <taxon>Dikarya</taxon>
        <taxon>Basidiomycota</taxon>
        <taxon>Pucciniomycotina</taxon>
        <taxon>Pucciniomycetes</taxon>
        <taxon>Pucciniales</taxon>
        <taxon>Sphaerophragmiaceae</taxon>
        <taxon>Austropuccinia</taxon>
    </lineage>
</organism>
<evidence type="ECO:0000313" key="2">
    <source>
        <dbReference type="EMBL" id="MBW0490539.1"/>
    </source>
</evidence>
<comment type="caution">
    <text evidence="2">The sequence shown here is derived from an EMBL/GenBank/DDBJ whole genome shotgun (WGS) entry which is preliminary data.</text>
</comment>
<dbReference type="AlphaFoldDB" id="A0A9Q3H5D8"/>
<keyword evidence="3" id="KW-1185">Reference proteome</keyword>
<proteinExistence type="predicted"/>
<dbReference type="Proteomes" id="UP000765509">
    <property type="component" value="Unassembled WGS sequence"/>
</dbReference>
<dbReference type="Pfam" id="PF07727">
    <property type="entry name" value="RVT_2"/>
    <property type="match status" value="1"/>
</dbReference>